<dbReference type="AlphaFoldDB" id="A0A1M6LZU8"/>
<protein>
    <submittedName>
        <fullName evidence="1">PP-loop family protein</fullName>
    </submittedName>
</protein>
<gene>
    <name evidence="1" type="ORF">SAMN02745912_00999</name>
</gene>
<name>A0A1M6LZU8_PARC5</name>
<dbReference type="SUPFAM" id="SSF52402">
    <property type="entry name" value="Adenine nucleotide alpha hydrolases-like"/>
    <property type="match status" value="1"/>
</dbReference>
<dbReference type="InterPro" id="IPR014729">
    <property type="entry name" value="Rossmann-like_a/b/a_fold"/>
</dbReference>
<accession>A0A1M6LZU8</accession>
<reference evidence="1 2" key="1">
    <citation type="submission" date="2016-11" db="EMBL/GenBank/DDBJ databases">
        <authorList>
            <person name="Jaros S."/>
            <person name="Januszkiewicz K."/>
            <person name="Wedrychowicz H."/>
        </authorList>
    </citation>
    <scope>NUCLEOTIDE SEQUENCE [LARGE SCALE GENOMIC DNA]</scope>
    <source>
        <strain evidence="1 2">DSM 15212</strain>
    </source>
</reference>
<organism evidence="1 2">
    <name type="scientific">Paramaledivibacter caminithermalis (strain DSM 15212 / CIP 107654 / DViRD3)</name>
    <name type="common">Clostridium caminithermale</name>
    <dbReference type="NCBI Taxonomy" id="1121301"/>
    <lineage>
        <taxon>Bacteria</taxon>
        <taxon>Bacillati</taxon>
        <taxon>Bacillota</taxon>
        <taxon>Clostridia</taxon>
        <taxon>Peptostreptococcales</taxon>
        <taxon>Caminicellaceae</taxon>
        <taxon>Paramaledivibacter</taxon>
    </lineage>
</organism>
<proteinExistence type="predicted"/>
<evidence type="ECO:0000313" key="2">
    <source>
        <dbReference type="Proteomes" id="UP000184465"/>
    </source>
</evidence>
<dbReference type="Gene3D" id="3.40.50.620">
    <property type="entry name" value="HUPs"/>
    <property type="match status" value="1"/>
</dbReference>
<dbReference type="RefSeq" id="WP_330390415.1">
    <property type="nucleotide sequence ID" value="NZ_FRAG01000008.1"/>
</dbReference>
<evidence type="ECO:0000313" key="1">
    <source>
        <dbReference type="EMBL" id="SHJ76675.1"/>
    </source>
</evidence>
<dbReference type="Proteomes" id="UP000184465">
    <property type="component" value="Unassembled WGS sequence"/>
</dbReference>
<keyword evidence="2" id="KW-1185">Reference proteome</keyword>
<dbReference type="EMBL" id="FRAG01000008">
    <property type="protein sequence ID" value="SHJ76675.1"/>
    <property type="molecule type" value="Genomic_DNA"/>
</dbReference>
<dbReference type="STRING" id="1121301.SAMN02745912_00999"/>
<sequence length="55" mass="5973">METNIDDMNSKLIKYIKDLKKVLIAFSGGVDSTFLLMAAKEALGKNMKAITIAAP</sequence>